<dbReference type="CDD" id="cd00146">
    <property type="entry name" value="PKD"/>
    <property type="match status" value="1"/>
</dbReference>
<dbReference type="InterPro" id="IPR035986">
    <property type="entry name" value="PKD_dom_sf"/>
</dbReference>
<dbReference type="PROSITE" id="PS50093">
    <property type="entry name" value="PKD"/>
    <property type="match status" value="1"/>
</dbReference>
<comment type="caution">
    <text evidence="3">The sequence shown here is derived from an EMBL/GenBank/DDBJ whole genome shotgun (WGS) entry which is preliminary data.</text>
</comment>
<dbReference type="RefSeq" id="WP_256404848.1">
    <property type="nucleotide sequence ID" value="NZ_CP187151.1"/>
</dbReference>
<keyword evidence="4" id="KW-1185">Reference proteome</keyword>
<dbReference type="SUPFAM" id="SSF49299">
    <property type="entry name" value="PKD domain"/>
    <property type="match status" value="1"/>
</dbReference>
<dbReference type="InterPro" id="IPR022409">
    <property type="entry name" value="PKD/Chitinase_dom"/>
</dbReference>
<dbReference type="Gene3D" id="2.60.40.10">
    <property type="entry name" value="Immunoglobulins"/>
    <property type="match status" value="1"/>
</dbReference>
<dbReference type="Pfam" id="PF23928">
    <property type="entry name" value="DUF7266"/>
    <property type="match status" value="1"/>
</dbReference>
<evidence type="ECO:0000313" key="3">
    <source>
        <dbReference type="EMBL" id="MFD1634608.1"/>
    </source>
</evidence>
<dbReference type="SMART" id="SM00089">
    <property type="entry name" value="PKD"/>
    <property type="match status" value="1"/>
</dbReference>
<accession>A0ABD6D1S7</accession>
<gene>
    <name evidence="3" type="ORF">ACFSBJ_12825</name>
</gene>
<sequence>MDDRGTAPALTYVFAIGISTILVSGLLISASGFVDDQRRETVREELEIVGERIGASIAAADAASDDGAAVSRRMEIPATVVDTRYYVTVVDCPPGDACLELTAPDSSLSSPVTVPLDNRSAVSVDRSRPGSITVVVAAGSDPAASADADVSVDPNIGVASGVDPAFSSSSAILGVDRSIVVSGFDYSPSPPSATEPITFTADVGGSGAGNLTYRWDFDGDGTYEESGNATEAKTVSHTYADPGRYDVRLFVEDAAGENDSVTRLLRVSGLVFAGNKMVTDPDSNGESAGVRFDIQNTFDTESITITEVFIDPENPDIDRLESGYEIVIDSSAVTDDTLRIEESGSIADFEAPITLSSNEQVSVEMSEFYGPSGQFGMSGQNVTVAFRYEIEGTKRNYVSQFDIETGLGGGGGGGTGDPPIISQADPYTVGNDLRVYLELEDPDSDLDSVTVEVLDADGDVLRTRSADLSPYGDEATGYLPLGEYESEVDAIRVTVVDDTGDEDTTTETVNPFS</sequence>
<evidence type="ECO:0000313" key="4">
    <source>
        <dbReference type="Proteomes" id="UP001597075"/>
    </source>
</evidence>
<reference evidence="3 4" key="1">
    <citation type="journal article" date="2019" name="Int. J. Syst. Evol. Microbiol.">
        <title>The Global Catalogue of Microorganisms (GCM) 10K type strain sequencing project: providing services to taxonomists for standard genome sequencing and annotation.</title>
        <authorList>
            <consortium name="The Broad Institute Genomics Platform"/>
            <consortium name="The Broad Institute Genome Sequencing Center for Infectious Disease"/>
            <person name="Wu L."/>
            <person name="Ma J."/>
        </authorList>
    </citation>
    <scope>NUCLEOTIDE SEQUENCE [LARGE SCALE GENOMIC DNA]</scope>
    <source>
        <strain evidence="3 4">CGMCC 1.10594</strain>
    </source>
</reference>
<dbReference type="EMBL" id="JBHUDL010000010">
    <property type="protein sequence ID" value="MFD1634608.1"/>
    <property type="molecule type" value="Genomic_DNA"/>
</dbReference>
<feature type="domain" description="PKD" evidence="2">
    <location>
        <begin position="180"/>
        <end position="267"/>
    </location>
</feature>
<keyword evidence="1" id="KW-1133">Transmembrane helix</keyword>
<dbReference type="AlphaFoldDB" id="A0ABD6D1S7"/>
<dbReference type="Pfam" id="PF18911">
    <property type="entry name" value="PKD_4"/>
    <property type="match status" value="1"/>
</dbReference>
<organism evidence="3 4">
    <name type="scientific">Haloplanus ruber</name>
    <dbReference type="NCBI Taxonomy" id="869892"/>
    <lineage>
        <taxon>Archaea</taxon>
        <taxon>Methanobacteriati</taxon>
        <taxon>Methanobacteriota</taxon>
        <taxon>Stenosarchaea group</taxon>
        <taxon>Halobacteria</taxon>
        <taxon>Halobacteriales</taxon>
        <taxon>Haloferacaceae</taxon>
        <taxon>Haloplanus</taxon>
    </lineage>
</organism>
<dbReference type="InterPro" id="IPR013783">
    <property type="entry name" value="Ig-like_fold"/>
</dbReference>
<protein>
    <submittedName>
        <fullName evidence="3">PKD domain-containing protein</fullName>
    </submittedName>
</protein>
<feature type="transmembrane region" description="Helical" evidence="1">
    <location>
        <begin position="12"/>
        <end position="34"/>
    </location>
</feature>
<evidence type="ECO:0000256" key="1">
    <source>
        <dbReference type="SAM" id="Phobius"/>
    </source>
</evidence>
<dbReference type="InterPro" id="IPR055690">
    <property type="entry name" value="DUF7266"/>
</dbReference>
<dbReference type="Proteomes" id="UP001597075">
    <property type="component" value="Unassembled WGS sequence"/>
</dbReference>
<proteinExistence type="predicted"/>
<keyword evidence="1" id="KW-0472">Membrane</keyword>
<name>A0ABD6D1S7_9EURY</name>
<evidence type="ECO:0000259" key="2">
    <source>
        <dbReference type="PROSITE" id="PS50093"/>
    </source>
</evidence>
<keyword evidence="1" id="KW-0812">Transmembrane</keyword>
<dbReference type="InterPro" id="IPR000601">
    <property type="entry name" value="PKD_dom"/>
</dbReference>